<organism evidence="3 4">
    <name type="scientific">Eeniella nana</name>
    <name type="common">Yeast</name>
    <name type="synonym">Brettanomyces nanus</name>
    <dbReference type="NCBI Taxonomy" id="13502"/>
    <lineage>
        <taxon>Eukaryota</taxon>
        <taxon>Fungi</taxon>
        <taxon>Dikarya</taxon>
        <taxon>Ascomycota</taxon>
        <taxon>Saccharomycotina</taxon>
        <taxon>Pichiomycetes</taxon>
        <taxon>Pichiales</taxon>
        <taxon>Pichiaceae</taxon>
        <taxon>Brettanomyces</taxon>
    </lineage>
</organism>
<keyword evidence="1" id="KW-0175">Coiled coil</keyword>
<keyword evidence="4" id="KW-1185">Reference proteome</keyword>
<protein>
    <submittedName>
        <fullName evidence="3">Uncharacterized protein</fullName>
    </submittedName>
</protein>
<dbReference type="GeneID" id="62197730"/>
<reference evidence="3" key="1">
    <citation type="submission" date="2020-10" db="EMBL/GenBank/DDBJ databases">
        <authorList>
            <person name="Roach M.J.R."/>
        </authorList>
    </citation>
    <scope>NUCLEOTIDE SEQUENCE</scope>
    <source>
        <strain evidence="3">CBS 1945</strain>
    </source>
</reference>
<name>A0A875S6H2_EENNA</name>
<evidence type="ECO:0000313" key="4">
    <source>
        <dbReference type="Proteomes" id="UP000662931"/>
    </source>
</evidence>
<dbReference type="OrthoDB" id="3997753at2759"/>
<dbReference type="EMBL" id="CP064815">
    <property type="protein sequence ID" value="QPG76936.1"/>
    <property type="molecule type" value="Genomic_DNA"/>
</dbReference>
<accession>A0A875S6H2</accession>
<feature type="compositionally biased region" description="Low complexity" evidence="2">
    <location>
        <begin position="154"/>
        <end position="172"/>
    </location>
</feature>
<feature type="compositionally biased region" description="Polar residues" evidence="2">
    <location>
        <begin position="258"/>
        <end position="267"/>
    </location>
</feature>
<feature type="coiled-coil region" evidence="1">
    <location>
        <begin position="449"/>
        <end position="486"/>
    </location>
</feature>
<feature type="region of interest" description="Disordered" evidence="2">
    <location>
        <begin position="149"/>
        <end position="219"/>
    </location>
</feature>
<gene>
    <name evidence="3" type="ORF">FOA43_004330</name>
</gene>
<dbReference type="Proteomes" id="UP000662931">
    <property type="component" value="Chromosome 4"/>
</dbReference>
<dbReference type="AlphaFoldDB" id="A0A875S6H2"/>
<feature type="region of interest" description="Disordered" evidence="2">
    <location>
        <begin position="247"/>
        <end position="267"/>
    </location>
</feature>
<dbReference type="KEGG" id="bnn:FOA43_004330"/>
<feature type="coiled-coil region" evidence="1">
    <location>
        <begin position="303"/>
        <end position="330"/>
    </location>
</feature>
<evidence type="ECO:0000256" key="1">
    <source>
        <dbReference type="SAM" id="Coils"/>
    </source>
</evidence>
<evidence type="ECO:0000313" key="3">
    <source>
        <dbReference type="EMBL" id="QPG76936.1"/>
    </source>
</evidence>
<sequence length="537" mass="60377">MTTTMTQPNQFLDQQSLQASYDADASEVDNTVIPVSLNAYDDHASTIERAGLRQTDLAARIDSQMKKKHKTKAQLVLNTNASMYNISTGSASSNSLGKQPGGTATNVQSPMVAGGPLGLVGSRSSVYSVGPMAPMAPGAPGAYANYSRPNMPFSNQSRNGSNGSINSNNGNIHHSHNHNHIQQSQQYMHSSMPLYPDQYPPQNDMQQYPHGPPRHFSQSSQMGYRRQQHSMTPRNSSVQQRVRRSPTYGLVSPPGIRQPTSPTSPTRRISLHSFIGLPEDSNMSGIKGQNYSIDSDNDNTVLHNLDKEELEKLRLENETLRKKVEDMKINEGLEVKWKSSQAKLNKIQTEMTEVRQKNESYFYDIAKLKTDSARRQQLNTQLVNFIADMMKKMPGYIEKKESFRALIDSLSIPQSAKQSYKKALESYQERDAVAATGECNGLLTEKDIFEIFREEVKLLNTKVLRLEEEKTRVEQVLQNRIDHERTALRRFTLHRNSSEPILKPTMPSLRSRSTSSFKIIDIVEPELGSRDDGKDML</sequence>
<dbReference type="RefSeq" id="XP_038780501.1">
    <property type="nucleotide sequence ID" value="XM_038924573.1"/>
</dbReference>
<proteinExistence type="predicted"/>
<evidence type="ECO:0000256" key="2">
    <source>
        <dbReference type="SAM" id="MobiDB-lite"/>
    </source>
</evidence>